<feature type="domain" description="Cupin type-2" evidence="1">
    <location>
        <begin position="42"/>
        <end position="108"/>
    </location>
</feature>
<sequence length="149" mass="16131">MSQPRAFVIQQQDAETLRGNGSQLWLLADASDCCGALGANRLRLEPGSAGARPHLHKRSSEAFYVLDGALDMIVDGEPVRVEQGGYAVIPAGVVHSFAAGPDRVADVLVTLTPGVDRFDYFRALPAILRGEVDAESLAEMHERYDVHFV</sequence>
<reference evidence="2" key="1">
    <citation type="submission" date="2024-06" db="EMBL/GenBank/DDBJ databases">
        <authorList>
            <person name="Li S."/>
        </authorList>
    </citation>
    <scope>NUCLEOTIDE SEQUENCE</scope>
    <source>
        <strain evidence="2">SR10</strain>
    </source>
</reference>
<evidence type="ECO:0000313" key="2">
    <source>
        <dbReference type="EMBL" id="XCO75470.1"/>
    </source>
</evidence>
<dbReference type="PANTHER" id="PTHR36440">
    <property type="entry name" value="PUTATIVE (AFU_ORTHOLOGUE AFUA_8G07350)-RELATED"/>
    <property type="match status" value="1"/>
</dbReference>
<organism evidence="2">
    <name type="scientific">Lysobacter firmicutimachus</name>
    <dbReference type="NCBI Taxonomy" id="1792846"/>
    <lineage>
        <taxon>Bacteria</taxon>
        <taxon>Pseudomonadati</taxon>
        <taxon>Pseudomonadota</taxon>
        <taxon>Gammaproteobacteria</taxon>
        <taxon>Lysobacterales</taxon>
        <taxon>Lysobacteraceae</taxon>
        <taxon>Lysobacter</taxon>
    </lineage>
</organism>
<dbReference type="AlphaFoldDB" id="A0AAU8MT67"/>
<dbReference type="InterPro" id="IPR053146">
    <property type="entry name" value="QDO-like"/>
</dbReference>
<dbReference type="RefSeq" id="WP_363798518.1">
    <property type="nucleotide sequence ID" value="NZ_CP159925.1"/>
</dbReference>
<proteinExistence type="predicted"/>
<protein>
    <submittedName>
        <fullName evidence="2">Cupin domain-containing protein</fullName>
    </submittedName>
</protein>
<dbReference type="EMBL" id="CP159925">
    <property type="protein sequence ID" value="XCO75470.1"/>
    <property type="molecule type" value="Genomic_DNA"/>
</dbReference>
<evidence type="ECO:0000259" key="1">
    <source>
        <dbReference type="Pfam" id="PF07883"/>
    </source>
</evidence>
<dbReference type="InterPro" id="IPR014710">
    <property type="entry name" value="RmlC-like_jellyroll"/>
</dbReference>
<dbReference type="PANTHER" id="PTHR36440:SF1">
    <property type="entry name" value="PUTATIVE (AFU_ORTHOLOGUE AFUA_8G07350)-RELATED"/>
    <property type="match status" value="1"/>
</dbReference>
<dbReference type="InterPro" id="IPR013096">
    <property type="entry name" value="Cupin_2"/>
</dbReference>
<gene>
    <name evidence="2" type="ORF">ABU614_01330</name>
</gene>
<accession>A0AAU8MT67</accession>
<dbReference type="InterPro" id="IPR011051">
    <property type="entry name" value="RmlC_Cupin_sf"/>
</dbReference>
<dbReference type="Gene3D" id="2.60.120.10">
    <property type="entry name" value="Jelly Rolls"/>
    <property type="match status" value="1"/>
</dbReference>
<dbReference type="Pfam" id="PF07883">
    <property type="entry name" value="Cupin_2"/>
    <property type="match status" value="1"/>
</dbReference>
<name>A0AAU8MT67_9GAMM</name>
<dbReference type="SUPFAM" id="SSF51182">
    <property type="entry name" value="RmlC-like cupins"/>
    <property type="match status" value="1"/>
</dbReference>